<dbReference type="SUPFAM" id="SSF109604">
    <property type="entry name" value="HD-domain/PDEase-like"/>
    <property type="match status" value="1"/>
</dbReference>
<protein>
    <recommendedName>
        <fullName evidence="6">Exopolyphosphatase</fullName>
        <ecNumber evidence="5">3.6.1.11</ecNumber>
    </recommendedName>
</protein>
<dbReference type="Pfam" id="PF21447">
    <property type="entry name" value="Ppx-GppA_III"/>
    <property type="match status" value="1"/>
</dbReference>
<dbReference type="InterPro" id="IPR003695">
    <property type="entry name" value="Ppx_GppA_N"/>
</dbReference>
<evidence type="ECO:0000256" key="1">
    <source>
        <dbReference type="ARBA" id="ARBA00001946"/>
    </source>
</evidence>
<dbReference type="PIRSF" id="PIRSF001267">
    <property type="entry name" value="Pyrophosphatase_GppA_Ppx"/>
    <property type="match status" value="1"/>
</dbReference>
<dbReference type="Pfam" id="PF02541">
    <property type="entry name" value="Ppx-GppA"/>
    <property type="match status" value="1"/>
</dbReference>
<dbReference type="NCBIfam" id="TIGR03706">
    <property type="entry name" value="exo_poly_only"/>
    <property type="match status" value="1"/>
</dbReference>
<evidence type="ECO:0000313" key="13">
    <source>
        <dbReference type="EMBL" id="QKM60425.1"/>
    </source>
</evidence>
<dbReference type="AlphaFoldDB" id="A0A6M9PNH1"/>
<gene>
    <name evidence="13" type="primary">ppx</name>
    <name evidence="13" type="ORF">DN92_04860</name>
</gene>
<dbReference type="GO" id="GO:0004309">
    <property type="term" value="F:exopolyphosphatase activity"/>
    <property type="evidence" value="ECO:0007669"/>
    <property type="project" value="UniProtKB-EC"/>
</dbReference>
<evidence type="ECO:0000256" key="7">
    <source>
        <dbReference type="ARBA" id="ARBA00022475"/>
    </source>
</evidence>
<comment type="cofactor">
    <cofactor evidence="1">
        <name>Mg(2+)</name>
        <dbReference type="ChEBI" id="CHEBI:18420"/>
    </cofactor>
</comment>
<feature type="domain" description="Ppx/GppA phosphatase N-terminal" evidence="11">
    <location>
        <begin position="42"/>
        <end position="333"/>
    </location>
</feature>
<feature type="domain" description="Ppx/GppA phosphatase C-terminal" evidence="12">
    <location>
        <begin position="341"/>
        <end position="508"/>
    </location>
</feature>
<dbReference type="GO" id="GO:0005886">
    <property type="term" value="C:plasma membrane"/>
    <property type="evidence" value="ECO:0007669"/>
    <property type="project" value="UniProtKB-SubCell"/>
</dbReference>
<evidence type="ECO:0000256" key="6">
    <source>
        <dbReference type="ARBA" id="ARBA00020416"/>
    </source>
</evidence>
<dbReference type="InterPro" id="IPR022371">
    <property type="entry name" value="Exopolyphosphatase"/>
</dbReference>
<proteinExistence type="inferred from homology"/>
<keyword evidence="7" id="KW-1003">Cell membrane</keyword>
<dbReference type="GO" id="GO:0006798">
    <property type="term" value="P:polyphosphate catabolic process"/>
    <property type="evidence" value="ECO:0007669"/>
    <property type="project" value="TreeGrafter"/>
</dbReference>
<dbReference type="InterPro" id="IPR030673">
    <property type="entry name" value="PyroPPase_GppA_Ppx"/>
</dbReference>
<evidence type="ECO:0000256" key="9">
    <source>
        <dbReference type="ARBA" id="ARBA00023136"/>
    </source>
</evidence>
<evidence type="ECO:0000256" key="8">
    <source>
        <dbReference type="ARBA" id="ARBA00022801"/>
    </source>
</evidence>
<evidence type="ECO:0000256" key="4">
    <source>
        <dbReference type="ARBA" id="ARBA00011738"/>
    </source>
</evidence>
<sequence length="524" mass="57311">MGTILALDKDVSGKNASDLVAAVDLGSNSFRMVVAQVVQTPSGTQLRPIDTLRESVRLAAGLTDNKLLGNEAYQRGITAIRRFGERIRGFDPSKIRAVATNTLRVAKNASSFIQEAEAALGFPIEIIAGVEEARLIYIGAAHEVPAVHGNRLVVDIGGGSTELIIGKGYEPKLMESLYIGCVSHSLRFFPKGNIDSHAFKEAELAARREIQVISGAYLKSGWKQVIGSSGTARALAELIADNNLGGQADSLTMGRVNGSSGLITREGLRALKKHLLKYEHISQVELIGLKDDRRSVWPGGLAIMIAVFEELGIESMEVTDAALRLGVLYDLLGRSQHDDMRFVTVEQFMQRYIVDREQAKRVGNLAAEFLAQLPKPEEESRADNIALLQWAANLHEIGLSISHNGYHKHSAYIAGNADMPGFSKNDQARLAALLIGHAGKLGKLANNPIFSDWRMLFCLRLAQVLCRGRSDGNLPKVKVSEHNGSYLVSLSKEWADEHPLTEFSLQKEAAEWERIGRPYSISLK</sequence>
<dbReference type="InterPro" id="IPR043129">
    <property type="entry name" value="ATPase_NBD"/>
</dbReference>
<dbReference type="EC" id="3.6.1.11" evidence="5"/>
<reference evidence="13 14" key="1">
    <citation type="submission" date="2018-04" db="EMBL/GenBank/DDBJ databases">
        <title>Polynucleobacter sp. UK-Long2-W17 genome.</title>
        <authorList>
            <person name="Hahn M.W."/>
        </authorList>
    </citation>
    <scope>NUCLEOTIDE SEQUENCE [LARGE SCALE GENOMIC DNA]</scope>
    <source>
        <strain evidence="13 14">UK-Long2-W17</strain>
    </source>
</reference>
<evidence type="ECO:0000259" key="11">
    <source>
        <dbReference type="Pfam" id="PF02541"/>
    </source>
</evidence>
<accession>A0A6M9PNH1</accession>
<dbReference type="CDD" id="cd24053">
    <property type="entry name" value="ASKHA_NBD_EcPPX-GppA-like"/>
    <property type="match status" value="1"/>
</dbReference>
<comment type="catalytic activity">
    <reaction evidence="10">
        <text>[phosphate](n) + H2O = [phosphate](n-1) + phosphate + H(+)</text>
        <dbReference type="Rhea" id="RHEA:21528"/>
        <dbReference type="Rhea" id="RHEA-COMP:9859"/>
        <dbReference type="Rhea" id="RHEA-COMP:14279"/>
        <dbReference type="ChEBI" id="CHEBI:15377"/>
        <dbReference type="ChEBI" id="CHEBI:15378"/>
        <dbReference type="ChEBI" id="CHEBI:16838"/>
        <dbReference type="ChEBI" id="CHEBI:43474"/>
        <dbReference type="EC" id="3.6.1.11"/>
    </reaction>
</comment>
<dbReference type="Proteomes" id="UP000501090">
    <property type="component" value="Chromosome"/>
</dbReference>
<comment type="subunit">
    <text evidence="4">Homodimer.</text>
</comment>
<dbReference type="KEGG" id="pard:DN92_04860"/>
<name>A0A6M9PNH1_9BURK</name>
<comment type="subcellular location">
    <subcellularLocation>
        <location evidence="2">Cell membrane</location>
        <topology evidence="2">Peripheral membrane protein</topology>
    </subcellularLocation>
</comment>
<dbReference type="SUPFAM" id="SSF53067">
    <property type="entry name" value="Actin-like ATPase domain"/>
    <property type="match status" value="2"/>
</dbReference>
<dbReference type="Gene3D" id="1.10.3210.10">
    <property type="entry name" value="Hypothetical protein af1432"/>
    <property type="match status" value="1"/>
</dbReference>
<dbReference type="FunFam" id="3.30.420.40:FF:000023">
    <property type="entry name" value="Guanosine-5'-triphosphate,3'-diphosphate pyrophosphatase"/>
    <property type="match status" value="1"/>
</dbReference>
<dbReference type="Gene3D" id="3.30.420.40">
    <property type="match status" value="1"/>
</dbReference>
<dbReference type="PANTHER" id="PTHR30005:SF14">
    <property type="entry name" value="EXOPOLYPHOSPHATASE"/>
    <property type="match status" value="1"/>
</dbReference>
<dbReference type="PANTHER" id="PTHR30005">
    <property type="entry name" value="EXOPOLYPHOSPHATASE"/>
    <property type="match status" value="1"/>
</dbReference>
<evidence type="ECO:0000256" key="5">
    <source>
        <dbReference type="ARBA" id="ARBA00012451"/>
    </source>
</evidence>
<comment type="similarity">
    <text evidence="3">Belongs to the GppA/Ppx family.</text>
</comment>
<dbReference type="Gene3D" id="3.30.420.150">
    <property type="entry name" value="Exopolyphosphatase. Domain 2"/>
    <property type="match status" value="1"/>
</dbReference>
<evidence type="ECO:0000259" key="12">
    <source>
        <dbReference type="Pfam" id="PF21447"/>
    </source>
</evidence>
<dbReference type="InterPro" id="IPR048950">
    <property type="entry name" value="Ppx_GppA_C"/>
</dbReference>
<evidence type="ECO:0000256" key="10">
    <source>
        <dbReference type="ARBA" id="ARBA00047607"/>
    </source>
</evidence>
<keyword evidence="8" id="KW-0378">Hydrolase</keyword>
<keyword evidence="14" id="KW-1185">Reference proteome</keyword>
<organism evidence="13 14">
    <name type="scientific">Polynucleobacter arcticus</name>
    <dbReference type="NCBI Taxonomy" id="1743165"/>
    <lineage>
        <taxon>Bacteria</taxon>
        <taxon>Pseudomonadati</taxon>
        <taxon>Pseudomonadota</taxon>
        <taxon>Betaproteobacteria</taxon>
        <taxon>Burkholderiales</taxon>
        <taxon>Burkholderiaceae</taxon>
        <taxon>Polynucleobacter</taxon>
    </lineage>
</organism>
<keyword evidence="9" id="KW-0472">Membrane</keyword>
<evidence type="ECO:0000256" key="2">
    <source>
        <dbReference type="ARBA" id="ARBA00004202"/>
    </source>
</evidence>
<dbReference type="InterPro" id="IPR050273">
    <property type="entry name" value="GppA/Ppx_hydrolase"/>
</dbReference>
<dbReference type="EMBL" id="CP028940">
    <property type="protein sequence ID" value="QKM60425.1"/>
    <property type="molecule type" value="Genomic_DNA"/>
</dbReference>
<evidence type="ECO:0000313" key="14">
    <source>
        <dbReference type="Proteomes" id="UP000501090"/>
    </source>
</evidence>
<evidence type="ECO:0000256" key="3">
    <source>
        <dbReference type="ARBA" id="ARBA00007125"/>
    </source>
</evidence>